<protein>
    <recommendedName>
        <fullName evidence="4">Nitrogenase-stabilizing/protective protein NifW</fullName>
    </recommendedName>
</protein>
<evidence type="ECO:0000313" key="5">
    <source>
        <dbReference type="EMBL" id="AEH10133.1"/>
    </source>
</evidence>
<dbReference type="AlphaFoldDB" id="F8B5P5"/>
<keyword evidence="6" id="KW-1185">Reference proteome</keyword>
<dbReference type="InterPro" id="IPR004893">
    <property type="entry name" value="NifW"/>
</dbReference>
<accession>F8B5P5</accession>
<proteinExistence type="inferred from homology"/>
<dbReference type="EMBL" id="CP002801">
    <property type="protein sequence ID" value="AEH10133.1"/>
    <property type="molecule type" value="Genomic_DNA"/>
</dbReference>
<evidence type="ECO:0000256" key="1">
    <source>
        <dbReference type="ARBA" id="ARBA00002247"/>
    </source>
</evidence>
<comment type="similarity">
    <text evidence="2 4">Belongs to the NifW family.</text>
</comment>
<evidence type="ECO:0000256" key="2">
    <source>
        <dbReference type="ARBA" id="ARBA00008351"/>
    </source>
</evidence>
<dbReference type="HOGENOM" id="CLU_145318_1_0_11"/>
<dbReference type="GO" id="GO:0009399">
    <property type="term" value="P:nitrogen fixation"/>
    <property type="evidence" value="ECO:0007669"/>
    <property type="project" value="UniProtKB-UniRule"/>
</dbReference>
<dbReference type="Proteomes" id="UP000001549">
    <property type="component" value="Chromosome"/>
</dbReference>
<evidence type="ECO:0000256" key="3">
    <source>
        <dbReference type="ARBA" id="ARBA00023231"/>
    </source>
</evidence>
<comment type="subunit">
    <text evidence="4">Homotrimer; associates with NifD.</text>
</comment>
<reference evidence="5 6" key="1">
    <citation type="submission" date="2011-05" db="EMBL/GenBank/DDBJ databases">
        <title>Complete sequence of chromosome of Frankia symbiont of Datisca glomerata.</title>
        <authorList>
            <consortium name="US DOE Joint Genome Institute"/>
            <person name="Lucas S."/>
            <person name="Han J."/>
            <person name="Lapidus A."/>
            <person name="Cheng J.-F."/>
            <person name="Goodwin L."/>
            <person name="Pitluck S."/>
            <person name="Peters L."/>
            <person name="Mikhailova N."/>
            <person name="Chertkov O."/>
            <person name="Teshima H."/>
            <person name="Han C."/>
            <person name="Tapia R."/>
            <person name="Land M."/>
            <person name="Hauser L."/>
            <person name="Kyrpides N."/>
            <person name="Ivanova N."/>
            <person name="Pagani I."/>
            <person name="Berry A."/>
            <person name="Pawlowski K."/>
            <person name="Persson T."/>
            <person name="Vanden Heuvel B."/>
            <person name="Benson D."/>
            <person name="Woyke T."/>
        </authorList>
    </citation>
    <scope>NUCLEOTIDE SEQUENCE [LARGE SCALE GENOMIC DNA]</scope>
    <source>
        <strain evidence="6">4085684</strain>
    </source>
</reference>
<evidence type="ECO:0000256" key="4">
    <source>
        <dbReference type="HAMAP-Rule" id="MF_00529"/>
    </source>
</evidence>
<dbReference type="Pfam" id="PF03206">
    <property type="entry name" value="NifW"/>
    <property type="match status" value="1"/>
</dbReference>
<dbReference type="STRING" id="656024.FsymDg_2797"/>
<comment type="function">
    <text evidence="1 4">May protect the nitrogenase Fe-Mo protein from oxidative damage.</text>
</comment>
<gene>
    <name evidence="4" type="primary">nifW</name>
    <name evidence="5" type="ordered locus">FsymDg_2797</name>
</gene>
<sequence length="125" mass="13764">MTAASAEQLPPAEQLSPGERLARFRQCVTAEDYFQALDVPFDPKVVAVNRLHILRHFSRAVARTDAENPAPQERLAAYRAALVASYEAFTTAGALDHRLFKVLADRAPQAFVALDTVTVEAEKRA</sequence>
<organism evidence="5 6">
    <name type="scientific">Candidatus Protofrankia datiscae</name>
    <dbReference type="NCBI Taxonomy" id="2716812"/>
    <lineage>
        <taxon>Bacteria</taxon>
        <taxon>Bacillati</taxon>
        <taxon>Actinomycetota</taxon>
        <taxon>Actinomycetes</taxon>
        <taxon>Frankiales</taxon>
        <taxon>Frankiaceae</taxon>
        <taxon>Protofrankia</taxon>
    </lineage>
</organism>
<name>F8B5P5_9ACTN</name>
<evidence type="ECO:0000313" key="6">
    <source>
        <dbReference type="Proteomes" id="UP000001549"/>
    </source>
</evidence>
<dbReference type="KEGG" id="fsy:FsymDg_2797"/>
<keyword evidence="3 4" id="KW-0535">Nitrogen fixation</keyword>
<dbReference type="HAMAP" id="MF_00529">
    <property type="entry name" value="NifW"/>
    <property type="match status" value="1"/>
</dbReference>
<dbReference type="RefSeq" id="WP_013874040.1">
    <property type="nucleotide sequence ID" value="NC_015656.1"/>
</dbReference>
<dbReference type="PIRSF" id="PIRSF005790">
    <property type="entry name" value="NifW"/>
    <property type="match status" value="1"/>
</dbReference>